<organism evidence="2">
    <name type="scientific">Laccaria bicolor (strain S238N-H82 / ATCC MYA-4686)</name>
    <name type="common">Bicoloured deceiver</name>
    <name type="synonym">Laccaria laccata var. bicolor</name>
    <dbReference type="NCBI Taxonomy" id="486041"/>
    <lineage>
        <taxon>Eukaryota</taxon>
        <taxon>Fungi</taxon>
        <taxon>Dikarya</taxon>
        <taxon>Basidiomycota</taxon>
        <taxon>Agaricomycotina</taxon>
        <taxon>Agaricomycetes</taxon>
        <taxon>Agaricomycetidae</taxon>
        <taxon>Agaricales</taxon>
        <taxon>Agaricineae</taxon>
        <taxon>Hydnangiaceae</taxon>
        <taxon>Laccaria</taxon>
    </lineage>
</organism>
<evidence type="ECO:0000313" key="2">
    <source>
        <dbReference type="Proteomes" id="UP000001194"/>
    </source>
</evidence>
<gene>
    <name evidence="1" type="ORF">LACBIDRAFT_329692</name>
</gene>
<keyword evidence="2" id="KW-1185">Reference proteome</keyword>
<dbReference type="GeneID" id="6079525"/>
<accession>B0DIW1</accession>
<dbReference type="InParanoid" id="B0DIW1"/>
<proteinExistence type="predicted"/>
<dbReference type="KEGG" id="lbc:LACBIDRAFT_329692"/>
<evidence type="ECO:0000313" key="1">
    <source>
        <dbReference type="EMBL" id="EDR05300.1"/>
    </source>
</evidence>
<dbReference type="EMBL" id="DS547113">
    <property type="protein sequence ID" value="EDR05300.1"/>
    <property type="molecule type" value="Genomic_DNA"/>
</dbReference>
<dbReference type="HOGENOM" id="CLU_678054_0_0_1"/>
<protein>
    <submittedName>
        <fullName evidence="1">Predicted protein</fullName>
    </submittedName>
</protein>
<reference evidence="1 2" key="1">
    <citation type="journal article" date="2008" name="Nature">
        <title>The genome of Laccaria bicolor provides insights into mycorrhizal symbiosis.</title>
        <authorList>
            <person name="Martin F."/>
            <person name="Aerts A."/>
            <person name="Ahren D."/>
            <person name="Brun A."/>
            <person name="Danchin E.G.J."/>
            <person name="Duchaussoy F."/>
            <person name="Gibon J."/>
            <person name="Kohler A."/>
            <person name="Lindquist E."/>
            <person name="Pereda V."/>
            <person name="Salamov A."/>
            <person name="Shapiro H.J."/>
            <person name="Wuyts J."/>
            <person name="Blaudez D."/>
            <person name="Buee M."/>
            <person name="Brokstein P."/>
            <person name="Canbaeck B."/>
            <person name="Cohen D."/>
            <person name="Courty P.E."/>
            <person name="Coutinho P.M."/>
            <person name="Delaruelle C."/>
            <person name="Detter J.C."/>
            <person name="Deveau A."/>
            <person name="DiFazio S."/>
            <person name="Duplessis S."/>
            <person name="Fraissinet-Tachet L."/>
            <person name="Lucic E."/>
            <person name="Frey-Klett P."/>
            <person name="Fourrey C."/>
            <person name="Feussner I."/>
            <person name="Gay G."/>
            <person name="Grimwood J."/>
            <person name="Hoegger P.J."/>
            <person name="Jain P."/>
            <person name="Kilaru S."/>
            <person name="Labbe J."/>
            <person name="Lin Y.C."/>
            <person name="Legue V."/>
            <person name="Le Tacon F."/>
            <person name="Marmeisse R."/>
            <person name="Melayah D."/>
            <person name="Montanini B."/>
            <person name="Muratet M."/>
            <person name="Nehls U."/>
            <person name="Niculita-Hirzel H."/>
            <person name="Oudot-Le Secq M.P."/>
            <person name="Peter M."/>
            <person name="Quesneville H."/>
            <person name="Rajashekar B."/>
            <person name="Reich M."/>
            <person name="Rouhier N."/>
            <person name="Schmutz J."/>
            <person name="Yin T."/>
            <person name="Chalot M."/>
            <person name="Henrissat B."/>
            <person name="Kuees U."/>
            <person name="Lucas S."/>
            <person name="Van de Peer Y."/>
            <person name="Podila G.K."/>
            <person name="Polle A."/>
            <person name="Pukkila P.J."/>
            <person name="Richardson P.M."/>
            <person name="Rouze P."/>
            <person name="Sanders I.R."/>
            <person name="Stajich J.E."/>
            <person name="Tunlid A."/>
            <person name="Tuskan G."/>
            <person name="Grigoriev I.V."/>
        </authorList>
    </citation>
    <scope>NUCLEOTIDE SEQUENCE [LARGE SCALE GENOMIC DNA]</scope>
    <source>
        <strain evidence="2">S238N-H82 / ATCC MYA-4686</strain>
    </source>
</reference>
<dbReference type="AlphaFoldDB" id="B0DIW1"/>
<name>B0DIW1_LACBS</name>
<dbReference type="RefSeq" id="XP_001883858.1">
    <property type="nucleotide sequence ID" value="XM_001883823.1"/>
</dbReference>
<sequence length="406" mass="45343">MDNLELFGSLRVRSSTSKMLHINFMEVGFRIVHCAGFGTGEDGGNELCIGFAALEIHSTHPERTTDQRTTAELCTAPVRESLATLRERYKPSRFKSNLMFRTPFFNSESGEEKEDTFSGHLNSNETTCFGPSCTDFSLSQNHEIVLLKGSDMTSGILPEQDSDTSRWNIPLRFKHDEESGEEEYILTYCSKCKECEIFLHTSPHVWDAANGGIYYTCLMHSQDSSIYVIERQGAHSSKGRLFIEGGRRLFFEGGRRPFVERSPFVEGERRPIERGSAQVFKKAVTAFGRGIAGMHPNDVILPERLLPANVTKGARGKVTKQLEHKHLDDLEDRLHTVGISECKYEMEATAGRGSCKEWRIADVGVAKGRQLQLKALLSQIPLPASTIVGMRLQLAGFQASIEALTT</sequence>
<dbReference type="Proteomes" id="UP000001194">
    <property type="component" value="Unassembled WGS sequence"/>
</dbReference>